<protein>
    <recommendedName>
        <fullName evidence="5 9">Uracil-DNA glycosylase</fullName>
        <shortName evidence="9">UDG</shortName>
        <ecNumber evidence="4 9">3.2.2.27</ecNumber>
    </recommendedName>
</protein>
<keyword evidence="13" id="KW-0326">Glycosidase</keyword>
<keyword evidence="6 9" id="KW-0227">DNA damage</keyword>
<evidence type="ECO:0000256" key="11">
    <source>
        <dbReference type="RuleBase" id="RU003780"/>
    </source>
</evidence>
<evidence type="ECO:0000313" key="13">
    <source>
        <dbReference type="EMBL" id="MBN8234614.1"/>
    </source>
</evidence>
<proteinExistence type="inferred from homology"/>
<keyword evidence="9" id="KW-0963">Cytoplasm</keyword>
<dbReference type="PANTHER" id="PTHR11264">
    <property type="entry name" value="URACIL-DNA GLYCOSYLASE"/>
    <property type="match status" value="1"/>
</dbReference>
<evidence type="ECO:0000256" key="8">
    <source>
        <dbReference type="ARBA" id="ARBA00023204"/>
    </source>
</evidence>
<dbReference type="InterPro" id="IPR002043">
    <property type="entry name" value="UDG_fam1"/>
</dbReference>
<comment type="similarity">
    <text evidence="3 9 11">Belongs to the uracil-DNA glycosylase (UDG) superfamily. UNG family.</text>
</comment>
<dbReference type="NCBIfam" id="NF003588">
    <property type="entry name" value="PRK05254.1-1"/>
    <property type="match status" value="1"/>
</dbReference>
<dbReference type="InterPro" id="IPR005122">
    <property type="entry name" value="Uracil-DNA_glycosylase-like"/>
</dbReference>
<feature type="active site" description="Proton acceptor" evidence="9 10">
    <location>
        <position position="64"/>
    </location>
</feature>
<name>A0ABS3DTG2_9BACI</name>
<comment type="subcellular location">
    <subcellularLocation>
        <location evidence="9">Cytoplasm</location>
    </subcellularLocation>
</comment>
<dbReference type="SUPFAM" id="SSF52141">
    <property type="entry name" value="Uracil-DNA glycosylase-like"/>
    <property type="match status" value="1"/>
</dbReference>
<evidence type="ECO:0000256" key="4">
    <source>
        <dbReference type="ARBA" id="ARBA00012030"/>
    </source>
</evidence>
<sequence>MLTIENDWKTVLQQEKQKEYFQELEKEIEREYEQVHVFPEREHVLAAMEGTALSDTKVVILGQDPYHNEGQAHGYSFSVRPHVSIPPSLRNIYKELEHDLNIKKPNHGCLQSWAAEGVLLLNDVLTVRAHEPHSHKGIGWEKFTDAVIRKVNEKEQPVVFILWGKHAQKKADFVDRERHLVLESSHPSPFAAHRGFFGSRPFSKANEFLNVHGESPVNWALPVNPEEA</sequence>
<evidence type="ECO:0000256" key="3">
    <source>
        <dbReference type="ARBA" id="ARBA00008184"/>
    </source>
</evidence>
<evidence type="ECO:0000256" key="5">
    <source>
        <dbReference type="ARBA" id="ARBA00018429"/>
    </source>
</evidence>
<organism evidence="13 14">
    <name type="scientific">Halobacillus kuroshimensis</name>
    <dbReference type="NCBI Taxonomy" id="302481"/>
    <lineage>
        <taxon>Bacteria</taxon>
        <taxon>Bacillati</taxon>
        <taxon>Bacillota</taxon>
        <taxon>Bacilli</taxon>
        <taxon>Bacillales</taxon>
        <taxon>Bacillaceae</taxon>
        <taxon>Halobacillus</taxon>
    </lineage>
</organism>
<dbReference type="SMART" id="SM00987">
    <property type="entry name" value="UreE_C"/>
    <property type="match status" value="1"/>
</dbReference>
<dbReference type="InterPro" id="IPR018085">
    <property type="entry name" value="Ura-DNA_Glyclase_AS"/>
</dbReference>
<dbReference type="Pfam" id="PF03167">
    <property type="entry name" value="UDG"/>
    <property type="match status" value="1"/>
</dbReference>
<evidence type="ECO:0000256" key="1">
    <source>
        <dbReference type="ARBA" id="ARBA00001400"/>
    </source>
</evidence>
<dbReference type="NCBIfam" id="NF003591">
    <property type="entry name" value="PRK05254.1-4"/>
    <property type="match status" value="1"/>
</dbReference>
<dbReference type="RefSeq" id="WP_027954357.1">
    <property type="nucleotide sequence ID" value="NZ_JAEKJY010000001.1"/>
</dbReference>
<dbReference type="PANTHER" id="PTHR11264:SF0">
    <property type="entry name" value="URACIL-DNA GLYCOSYLASE"/>
    <property type="match status" value="1"/>
</dbReference>
<dbReference type="EC" id="3.2.2.27" evidence="4 9"/>
<dbReference type="CDD" id="cd10027">
    <property type="entry name" value="UDG-F1-like"/>
    <property type="match status" value="1"/>
</dbReference>
<dbReference type="GO" id="GO:0004844">
    <property type="term" value="F:uracil DNA N-glycosylase activity"/>
    <property type="evidence" value="ECO:0007669"/>
    <property type="project" value="UniProtKB-EC"/>
</dbReference>
<comment type="function">
    <text evidence="2 9 11">Excises uracil residues from the DNA which can arise as a result of misincorporation of dUMP residues by DNA polymerase or due to deamination of cytosine.</text>
</comment>
<dbReference type="SMART" id="SM00986">
    <property type="entry name" value="UDG"/>
    <property type="match status" value="1"/>
</dbReference>
<keyword evidence="8 9" id="KW-0234">DNA repair</keyword>
<dbReference type="HAMAP" id="MF_00148">
    <property type="entry name" value="UDG"/>
    <property type="match status" value="1"/>
</dbReference>
<keyword evidence="14" id="KW-1185">Reference proteome</keyword>
<dbReference type="NCBIfam" id="TIGR00628">
    <property type="entry name" value="ung"/>
    <property type="match status" value="1"/>
</dbReference>
<gene>
    <name evidence="9" type="primary">ung</name>
    <name evidence="13" type="ORF">JF544_05100</name>
</gene>
<evidence type="ECO:0000259" key="12">
    <source>
        <dbReference type="SMART" id="SM00986"/>
    </source>
</evidence>
<dbReference type="PROSITE" id="PS00130">
    <property type="entry name" value="U_DNA_GLYCOSYLASE"/>
    <property type="match status" value="1"/>
</dbReference>
<comment type="caution">
    <text evidence="13">The sequence shown here is derived from an EMBL/GenBank/DDBJ whole genome shotgun (WGS) entry which is preliminary data.</text>
</comment>
<evidence type="ECO:0000256" key="6">
    <source>
        <dbReference type="ARBA" id="ARBA00022763"/>
    </source>
</evidence>
<evidence type="ECO:0000256" key="10">
    <source>
        <dbReference type="PROSITE-ProRule" id="PRU10072"/>
    </source>
</evidence>
<evidence type="ECO:0000256" key="9">
    <source>
        <dbReference type="HAMAP-Rule" id="MF_00148"/>
    </source>
</evidence>
<reference evidence="13 14" key="1">
    <citation type="submission" date="2020-12" db="EMBL/GenBank/DDBJ databases">
        <title>Oil enriched cultivation method for isolating marine PHA-producing bacteria.</title>
        <authorList>
            <person name="Zheng W."/>
            <person name="Yu S."/>
            <person name="Huang Y."/>
        </authorList>
    </citation>
    <scope>NUCLEOTIDE SEQUENCE [LARGE SCALE GENOMIC DNA]</scope>
    <source>
        <strain evidence="13 14">SY-2-6</strain>
    </source>
</reference>
<keyword evidence="7 9" id="KW-0378">Hydrolase</keyword>
<dbReference type="Gene3D" id="3.40.470.10">
    <property type="entry name" value="Uracil-DNA glycosylase-like domain"/>
    <property type="match status" value="1"/>
</dbReference>
<comment type="catalytic activity">
    <reaction evidence="1 9 11">
        <text>Hydrolyzes single-stranded DNA or mismatched double-stranded DNA and polynucleotides, releasing free uracil.</text>
        <dbReference type="EC" id="3.2.2.27"/>
    </reaction>
</comment>
<dbReference type="InterPro" id="IPR036895">
    <property type="entry name" value="Uracil-DNA_glycosylase-like_sf"/>
</dbReference>
<dbReference type="NCBIfam" id="NF003592">
    <property type="entry name" value="PRK05254.1-5"/>
    <property type="match status" value="1"/>
</dbReference>
<dbReference type="Proteomes" id="UP000663970">
    <property type="component" value="Unassembled WGS sequence"/>
</dbReference>
<dbReference type="NCBIfam" id="NF003589">
    <property type="entry name" value="PRK05254.1-2"/>
    <property type="match status" value="1"/>
</dbReference>
<evidence type="ECO:0000313" key="14">
    <source>
        <dbReference type="Proteomes" id="UP000663970"/>
    </source>
</evidence>
<evidence type="ECO:0000256" key="7">
    <source>
        <dbReference type="ARBA" id="ARBA00022801"/>
    </source>
</evidence>
<evidence type="ECO:0000256" key="2">
    <source>
        <dbReference type="ARBA" id="ARBA00002631"/>
    </source>
</evidence>
<dbReference type="EMBL" id="JAEKJY010000001">
    <property type="protein sequence ID" value="MBN8234614.1"/>
    <property type="molecule type" value="Genomic_DNA"/>
</dbReference>
<accession>A0ABS3DTG2</accession>
<feature type="domain" description="Uracil-DNA glycosylase-like" evidence="12">
    <location>
        <begin position="49"/>
        <end position="209"/>
    </location>
</feature>